<dbReference type="PRINTS" id="PR00455">
    <property type="entry name" value="HTHTETR"/>
</dbReference>
<reference evidence="4 5" key="1">
    <citation type="submission" date="2024-06" db="EMBL/GenBank/DDBJ databases">
        <title>The Natural Products Discovery Center: Release of the First 8490 Sequenced Strains for Exploring Actinobacteria Biosynthetic Diversity.</title>
        <authorList>
            <person name="Kalkreuter E."/>
            <person name="Kautsar S.A."/>
            <person name="Yang D."/>
            <person name="Bader C.D."/>
            <person name="Teijaro C.N."/>
            <person name="Fluegel L."/>
            <person name="Davis C.M."/>
            <person name="Simpson J.R."/>
            <person name="Lauterbach L."/>
            <person name="Steele A.D."/>
            <person name="Gui C."/>
            <person name="Meng S."/>
            <person name="Li G."/>
            <person name="Viehrig K."/>
            <person name="Ye F."/>
            <person name="Su P."/>
            <person name="Kiefer A.F."/>
            <person name="Nichols A."/>
            <person name="Cepeda A.J."/>
            <person name="Yan W."/>
            <person name="Fan B."/>
            <person name="Jiang Y."/>
            <person name="Adhikari A."/>
            <person name="Zheng C.-J."/>
            <person name="Schuster L."/>
            <person name="Cowan T.M."/>
            <person name="Smanski M.J."/>
            <person name="Chevrette M.G."/>
            <person name="De Carvalho L.P.S."/>
            <person name="Shen B."/>
        </authorList>
    </citation>
    <scope>NUCLEOTIDE SEQUENCE [LARGE SCALE GENOMIC DNA]</scope>
    <source>
        <strain evidence="4 5">NPDC050403</strain>
    </source>
</reference>
<dbReference type="InterPro" id="IPR050109">
    <property type="entry name" value="HTH-type_TetR-like_transc_reg"/>
</dbReference>
<name>A0ABV3FW25_9NOCA</name>
<dbReference type="Pfam" id="PF00440">
    <property type="entry name" value="TetR_N"/>
    <property type="match status" value="1"/>
</dbReference>
<dbReference type="PROSITE" id="PS50977">
    <property type="entry name" value="HTH_TETR_2"/>
    <property type="match status" value="1"/>
</dbReference>
<evidence type="ECO:0000313" key="5">
    <source>
        <dbReference type="Proteomes" id="UP001551695"/>
    </source>
</evidence>
<keyword evidence="1 2" id="KW-0238">DNA-binding</keyword>
<dbReference type="PANTHER" id="PTHR30055">
    <property type="entry name" value="HTH-TYPE TRANSCRIPTIONAL REGULATOR RUTR"/>
    <property type="match status" value="1"/>
</dbReference>
<proteinExistence type="predicted"/>
<sequence>MARTSSAGKRNTGTREKLLDATARLMLEEGYAAVTSRRVAEVVGVQRAVVYYYFPTMDDLFLAVLRRGTHDNIEIQRRALTSDTPLHALWDLTVDQRGARLTMEFMALGNHRELIRAELAAGAERFREAQVIALTFILRGRVDDTSLPPEAASVLIAAIGRLLVLENALGITTGHDQTLALVRAHLERYEPSASAEGSAT</sequence>
<dbReference type="InterPro" id="IPR009057">
    <property type="entry name" value="Homeodomain-like_sf"/>
</dbReference>
<protein>
    <submittedName>
        <fullName evidence="4">Helix-turn-helix domain-containing protein</fullName>
    </submittedName>
</protein>
<dbReference type="PANTHER" id="PTHR30055:SF237">
    <property type="entry name" value="TRANSCRIPTIONAL REPRESSOR MCE3R"/>
    <property type="match status" value="1"/>
</dbReference>
<keyword evidence="5" id="KW-1185">Reference proteome</keyword>
<evidence type="ECO:0000313" key="4">
    <source>
        <dbReference type="EMBL" id="MEV0709626.1"/>
    </source>
</evidence>
<dbReference type="Proteomes" id="UP001551695">
    <property type="component" value="Unassembled WGS sequence"/>
</dbReference>
<organism evidence="4 5">
    <name type="scientific">Nocardia aurea</name>
    <dbReference type="NCBI Taxonomy" id="2144174"/>
    <lineage>
        <taxon>Bacteria</taxon>
        <taxon>Bacillati</taxon>
        <taxon>Actinomycetota</taxon>
        <taxon>Actinomycetes</taxon>
        <taxon>Mycobacteriales</taxon>
        <taxon>Nocardiaceae</taxon>
        <taxon>Nocardia</taxon>
    </lineage>
</organism>
<evidence type="ECO:0000259" key="3">
    <source>
        <dbReference type="PROSITE" id="PS50977"/>
    </source>
</evidence>
<dbReference type="InterPro" id="IPR001647">
    <property type="entry name" value="HTH_TetR"/>
</dbReference>
<dbReference type="RefSeq" id="WP_355083796.1">
    <property type="nucleotide sequence ID" value="NZ_JBEXKW010000005.1"/>
</dbReference>
<evidence type="ECO:0000256" key="1">
    <source>
        <dbReference type="ARBA" id="ARBA00023125"/>
    </source>
</evidence>
<accession>A0ABV3FW25</accession>
<dbReference type="EMBL" id="JBFAKC010000007">
    <property type="protein sequence ID" value="MEV0709626.1"/>
    <property type="molecule type" value="Genomic_DNA"/>
</dbReference>
<feature type="domain" description="HTH tetR-type" evidence="3">
    <location>
        <begin position="12"/>
        <end position="72"/>
    </location>
</feature>
<dbReference type="Gene3D" id="1.10.357.10">
    <property type="entry name" value="Tetracycline Repressor, domain 2"/>
    <property type="match status" value="1"/>
</dbReference>
<comment type="caution">
    <text evidence="4">The sequence shown here is derived from an EMBL/GenBank/DDBJ whole genome shotgun (WGS) entry which is preliminary data.</text>
</comment>
<dbReference type="SUPFAM" id="SSF46689">
    <property type="entry name" value="Homeodomain-like"/>
    <property type="match status" value="1"/>
</dbReference>
<evidence type="ECO:0000256" key="2">
    <source>
        <dbReference type="PROSITE-ProRule" id="PRU00335"/>
    </source>
</evidence>
<feature type="DNA-binding region" description="H-T-H motif" evidence="2">
    <location>
        <begin position="35"/>
        <end position="54"/>
    </location>
</feature>
<gene>
    <name evidence="4" type="ORF">AB0I48_18850</name>
</gene>